<dbReference type="AlphaFoldDB" id="A0A8J2QP63"/>
<protein>
    <submittedName>
        <fullName evidence="1">(African queen) hypothetical protein</fullName>
    </submittedName>
</protein>
<proteinExistence type="predicted"/>
<reference evidence="1" key="1">
    <citation type="submission" date="2021-09" db="EMBL/GenBank/DDBJ databases">
        <authorList>
            <person name="Martin H S."/>
        </authorList>
    </citation>
    <scope>NUCLEOTIDE SEQUENCE</scope>
</reference>
<organism evidence="1 2">
    <name type="scientific">Danaus chrysippus</name>
    <name type="common">African queen</name>
    <dbReference type="NCBI Taxonomy" id="151541"/>
    <lineage>
        <taxon>Eukaryota</taxon>
        <taxon>Metazoa</taxon>
        <taxon>Ecdysozoa</taxon>
        <taxon>Arthropoda</taxon>
        <taxon>Hexapoda</taxon>
        <taxon>Insecta</taxon>
        <taxon>Pterygota</taxon>
        <taxon>Neoptera</taxon>
        <taxon>Endopterygota</taxon>
        <taxon>Lepidoptera</taxon>
        <taxon>Glossata</taxon>
        <taxon>Ditrysia</taxon>
        <taxon>Papilionoidea</taxon>
        <taxon>Nymphalidae</taxon>
        <taxon>Danainae</taxon>
        <taxon>Danaini</taxon>
        <taxon>Danaina</taxon>
        <taxon>Danaus</taxon>
        <taxon>Anosia</taxon>
    </lineage>
</organism>
<accession>A0A8J2QP63</accession>
<evidence type="ECO:0000313" key="1">
    <source>
        <dbReference type="EMBL" id="CAG9566959.1"/>
    </source>
</evidence>
<gene>
    <name evidence="1" type="ORF">DCHRY22_LOCUS7520</name>
</gene>
<comment type="caution">
    <text evidence="1">The sequence shown here is derived from an EMBL/GenBank/DDBJ whole genome shotgun (WGS) entry which is preliminary data.</text>
</comment>
<dbReference type="EMBL" id="CAKASE010000057">
    <property type="protein sequence ID" value="CAG9566959.1"/>
    <property type="molecule type" value="Genomic_DNA"/>
</dbReference>
<keyword evidence="2" id="KW-1185">Reference proteome</keyword>
<evidence type="ECO:0000313" key="2">
    <source>
        <dbReference type="Proteomes" id="UP000789524"/>
    </source>
</evidence>
<dbReference type="Proteomes" id="UP000789524">
    <property type="component" value="Unassembled WGS sequence"/>
</dbReference>
<sequence>MRAGKQMVGGVAGRVVRCTGAGSPAAGSAGYAENVLDEAVNASCGYNKLKPWCRRREQRSAFHYHTYRLVVDVADLQLSDHIVSKLRNICTINNTSL</sequence>
<name>A0A8J2QP63_9NEOP</name>